<evidence type="ECO:0000256" key="3">
    <source>
        <dbReference type="ARBA" id="ARBA00022723"/>
    </source>
</evidence>
<dbReference type="InterPro" id="IPR014905">
    <property type="entry name" value="HIRAN"/>
</dbReference>
<evidence type="ECO:0000256" key="11">
    <source>
        <dbReference type="PROSITE-ProRule" id="PRU00175"/>
    </source>
</evidence>
<dbReference type="InterPro" id="IPR038718">
    <property type="entry name" value="SNF2-like_sf"/>
</dbReference>
<organism evidence="16 17">
    <name type="scientific">Podospora bellae-mahoneyi</name>
    <dbReference type="NCBI Taxonomy" id="2093777"/>
    <lineage>
        <taxon>Eukaryota</taxon>
        <taxon>Fungi</taxon>
        <taxon>Dikarya</taxon>
        <taxon>Ascomycota</taxon>
        <taxon>Pezizomycotina</taxon>
        <taxon>Sordariomycetes</taxon>
        <taxon>Sordariomycetidae</taxon>
        <taxon>Sordariales</taxon>
        <taxon>Podosporaceae</taxon>
        <taxon>Podospora</taxon>
    </lineage>
</organism>
<comment type="subcellular location">
    <subcellularLocation>
        <location evidence="1">Nucleus</location>
    </subcellularLocation>
</comment>
<dbReference type="SUPFAM" id="SSF57850">
    <property type="entry name" value="RING/U-box"/>
    <property type="match status" value="1"/>
</dbReference>
<dbReference type="Gene3D" id="3.30.70.2330">
    <property type="match status" value="1"/>
</dbReference>
<keyword evidence="3" id="KW-0479">Metal-binding</keyword>
<dbReference type="Pfam" id="PF00097">
    <property type="entry name" value="zf-C3HC4"/>
    <property type="match status" value="1"/>
</dbReference>
<keyword evidence="9" id="KW-0067">ATP-binding</keyword>
<evidence type="ECO:0000256" key="4">
    <source>
        <dbReference type="ARBA" id="ARBA00022741"/>
    </source>
</evidence>
<dbReference type="Pfam" id="PF00271">
    <property type="entry name" value="Helicase_C"/>
    <property type="match status" value="1"/>
</dbReference>
<evidence type="ECO:0000256" key="7">
    <source>
        <dbReference type="ARBA" id="ARBA00022806"/>
    </source>
</evidence>
<dbReference type="PANTHER" id="PTHR45626:SF11">
    <property type="entry name" value="FAMILY HELICASE, PUTATIVE (AFU_ORTHOLOGUE AFUA_5G06590)-RELATED"/>
    <property type="match status" value="1"/>
</dbReference>
<dbReference type="PROSITE" id="PS00518">
    <property type="entry name" value="ZF_RING_1"/>
    <property type="match status" value="1"/>
</dbReference>
<dbReference type="InterPro" id="IPR013083">
    <property type="entry name" value="Znf_RING/FYVE/PHD"/>
</dbReference>
<evidence type="ECO:0000256" key="1">
    <source>
        <dbReference type="ARBA" id="ARBA00004123"/>
    </source>
</evidence>
<dbReference type="PANTHER" id="PTHR45626">
    <property type="entry name" value="TRANSCRIPTION TERMINATION FACTOR 2-RELATED"/>
    <property type="match status" value="1"/>
</dbReference>
<reference evidence="16 17" key="1">
    <citation type="journal article" date="2023" name="bioRxiv">
        <title>High-quality genome assemblies of four members of thePodospora anserinaspecies complex.</title>
        <authorList>
            <person name="Ament-Velasquez S.L."/>
            <person name="Vogan A.A."/>
            <person name="Wallerman O."/>
            <person name="Hartmann F."/>
            <person name="Gautier V."/>
            <person name="Silar P."/>
            <person name="Giraud T."/>
            <person name="Johannesson H."/>
        </authorList>
    </citation>
    <scope>NUCLEOTIDE SEQUENCE [LARGE SCALE GENOMIC DNA]</scope>
    <source>
        <strain evidence="16 17">CBS 112042</strain>
    </source>
</reference>
<dbReference type="SMART" id="SM00910">
    <property type="entry name" value="HIRAN"/>
    <property type="match status" value="1"/>
</dbReference>
<dbReference type="SMART" id="SM00184">
    <property type="entry name" value="RING"/>
    <property type="match status" value="1"/>
</dbReference>
<dbReference type="InterPro" id="IPR050628">
    <property type="entry name" value="SNF2_RAD54_helicase_TF"/>
</dbReference>
<dbReference type="Gene3D" id="3.30.40.10">
    <property type="entry name" value="Zinc/RING finger domain, C3HC4 (zinc finger)"/>
    <property type="match status" value="1"/>
</dbReference>
<dbReference type="InterPro" id="IPR001650">
    <property type="entry name" value="Helicase_C-like"/>
</dbReference>
<keyword evidence="8" id="KW-0862">Zinc</keyword>
<name>A0ABR0FLE2_9PEZI</name>
<dbReference type="PROSITE" id="PS51192">
    <property type="entry name" value="HELICASE_ATP_BIND_1"/>
    <property type="match status" value="1"/>
</dbReference>
<evidence type="ECO:0000256" key="5">
    <source>
        <dbReference type="ARBA" id="ARBA00022771"/>
    </source>
</evidence>
<feature type="region of interest" description="Disordered" evidence="12">
    <location>
        <begin position="231"/>
        <end position="260"/>
    </location>
</feature>
<sequence>MPPRKRASDDSGWTPPAKALRLTFSQPSPPSQPSTSSQASTSSQPPSYSQPTAAEREAFQNPPLSPPEQAELIALTQADDEPLTQTDDEQLELYGGFASKIVGVRYYNGVVTIGEVVVSKREPSNQYDENAIRIDNVFGRQVGHIPRNVASKLAPYMDAGDINIEVVVSGPKEYYECPVQINIYGTSHPARRLALEDRLKKDRLLKATQLKTTRKQNELQRQAAENELRRQYAENERRPSMGLKSDRSAVGLPVPAPAPASETTLEDLTKASQSVNVRPTGGGFVQTLALSEEQLSQMPLAEQPKSIKAKLLPYQLQGLAWLTAKENPAFPQPGSPDSVQLWKRDAKGNYNNLGTNITVATPPSLLSGGILADDMGLGKTLQFISLIMTGGPGITLIVAPVSVISNWEQQIQRHVHEKDAPKVLLHHGTTRQTTAEALKEYGVVITSYGTLASEASGKGPLSQIEWRRIVLDEGHTIRNAKTKAALAACQLKAQSRWVLTGTPIINNIQDLHSLLRFLRITGGIEQPEVFNMVIGRPLALKQRRAVSLLQHLMNDLCLRRLKDMKFVDLKLPAKTEYIHRITFWEDEKKKYDALLSEAQGALRDFQSRKKGPGAEKNRFQSVLERLLRLRQTCVFSSVCIVTFALTCHSCNHWTLCKDRITDLLQLLEDNDVVPLNAKNRALLQQALQLFIESQEECPVCFEAMKSPVITHCKHAFCRPCISKVIEIQGKCPMCRASLSEDNLVEPAPEKGIEEMEVDNLDRETKSSKTEALLKILQATLKKEGSKVIIFSQWTSFLNVIQRQLDEAGYTYTRIDGSMNATKRDVAIKALDEDPNTRIMLASLAVCSVGLNLVSADTVVLADSWWAPAIEDQAVDRVHRLGQTRETTVWRLVMEGTVEERVLDIQAEKRELVGKAFQEREKKGEKRKETRMADVMKLLS</sequence>
<keyword evidence="17" id="KW-1185">Reference proteome</keyword>
<protein>
    <submittedName>
        <fullName evidence="16">Uncharacterized protein</fullName>
    </submittedName>
</protein>
<gene>
    <name evidence="16" type="ORF">QC761_303300</name>
</gene>
<dbReference type="InterPro" id="IPR017907">
    <property type="entry name" value="Znf_RING_CS"/>
</dbReference>
<feature type="domain" description="RING-type" evidence="13">
    <location>
        <begin position="697"/>
        <end position="735"/>
    </location>
</feature>
<feature type="compositionally biased region" description="Basic and acidic residues" evidence="12">
    <location>
        <begin position="231"/>
        <end position="247"/>
    </location>
</feature>
<accession>A0ABR0FLE2</accession>
<evidence type="ECO:0000313" key="16">
    <source>
        <dbReference type="EMBL" id="KAK4644278.1"/>
    </source>
</evidence>
<proteinExistence type="inferred from homology"/>
<keyword evidence="10" id="KW-0539">Nucleus</keyword>
<evidence type="ECO:0000259" key="15">
    <source>
        <dbReference type="PROSITE" id="PS51194"/>
    </source>
</evidence>
<dbReference type="Pfam" id="PF00176">
    <property type="entry name" value="SNF2-rel_dom"/>
    <property type="match status" value="1"/>
</dbReference>
<dbReference type="Gene3D" id="3.40.50.300">
    <property type="entry name" value="P-loop containing nucleotide triphosphate hydrolases"/>
    <property type="match status" value="1"/>
</dbReference>
<dbReference type="InterPro" id="IPR049730">
    <property type="entry name" value="SNF2/RAD54-like_C"/>
</dbReference>
<feature type="compositionally biased region" description="Low complexity" evidence="12">
    <location>
        <begin position="33"/>
        <end position="53"/>
    </location>
</feature>
<feature type="region of interest" description="Disordered" evidence="12">
    <location>
        <begin position="1"/>
        <end position="66"/>
    </location>
</feature>
<keyword evidence="6" id="KW-0378">Hydrolase</keyword>
<evidence type="ECO:0000256" key="10">
    <source>
        <dbReference type="ARBA" id="ARBA00023242"/>
    </source>
</evidence>
<dbReference type="CDD" id="cd18793">
    <property type="entry name" value="SF2_C_SNF"/>
    <property type="match status" value="1"/>
</dbReference>
<dbReference type="InterPro" id="IPR000330">
    <property type="entry name" value="SNF2_N"/>
</dbReference>
<dbReference type="SMART" id="SM00490">
    <property type="entry name" value="HELICc"/>
    <property type="match status" value="1"/>
</dbReference>
<evidence type="ECO:0000256" key="9">
    <source>
        <dbReference type="ARBA" id="ARBA00022840"/>
    </source>
</evidence>
<dbReference type="Proteomes" id="UP001322138">
    <property type="component" value="Unassembled WGS sequence"/>
</dbReference>
<comment type="caution">
    <text evidence="16">The sequence shown here is derived from an EMBL/GenBank/DDBJ whole genome shotgun (WGS) entry which is preliminary data.</text>
</comment>
<feature type="domain" description="Helicase C-terminal" evidence="15">
    <location>
        <begin position="774"/>
        <end position="935"/>
    </location>
</feature>
<keyword evidence="7" id="KW-0347">Helicase</keyword>
<dbReference type="InterPro" id="IPR018957">
    <property type="entry name" value="Znf_C3HC4_RING-type"/>
</dbReference>
<dbReference type="Gene3D" id="3.40.50.10810">
    <property type="entry name" value="Tandem AAA-ATPase domain"/>
    <property type="match status" value="1"/>
</dbReference>
<dbReference type="InterPro" id="IPR001841">
    <property type="entry name" value="Znf_RING"/>
</dbReference>
<dbReference type="InterPro" id="IPR027417">
    <property type="entry name" value="P-loop_NTPase"/>
</dbReference>
<evidence type="ECO:0000256" key="12">
    <source>
        <dbReference type="SAM" id="MobiDB-lite"/>
    </source>
</evidence>
<dbReference type="GeneID" id="87896959"/>
<evidence type="ECO:0000313" key="17">
    <source>
        <dbReference type="Proteomes" id="UP001322138"/>
    </source>
</evidence>
<dbReference type="EMBL" id="JAFFGZ010000005">
    <property type="protein sequence ID" value="KAK4644278.1"/>
    <property type="molecule type" value="Genomic_DNA"/>
</dbReference>
<dbReference type="InterPro" id="IPR014001">
    <property type="entry name" value="Helicase_ATP-bd"/>
</dbReference>
<evidence type="ECO:0000259" key="14">
    <source>
        <dbReference type="PROSITE" id="PS51192"/>
    </source>
</evidence>
<evidence type="ECO:0000256" key="8">
    <source>
        <dbReference type="ARBA" id="ARBA00022833"/>
    </source>
</evidence>
<dbReference type="SMART" id="SM00487">
    <property type="entry name" value="DEXDc"/>
    <property type="match status" value="1"/>
</dbReference>
<dbReference type="PROSITE" id="PS51194">
    <property type="entry name" value="HELICASE_CTER"/>
    <property type="match status" value="1"/>
</dbReference>
<dbReference type="RefSeq" id="XP_062733254.1">
    <property type="nucleotide sequence ID" value="XM_062877477.1"/>
</dbReference>
<evidence type="ECO:0000259" key="13">
    <source>
        <dbReference type="PROSITE" id="PS50089"/>
    </source>
</evidence>
<dbReference type="Pfam" id="PF08797">
    <property type="entry name" value="HIRAN"/>
    <property type="match status" value="1"/>
</dbReference>
<feature type="domain" description="Helicase ATP-binding" evidence="14">
    <location>
        <begin position="360"/>
        <end position="521"/>
    </location>
</feature>
<dbReference type="PROSITE" id="PS50089">
    <property type="entry name" value="ZF_RING_2"/>
    <property type="match status" value="1"/>
</dbReference>
<keyword evidence="4" id="KW-0547">Nucleotide-binding</keyword>
<keyword evidence="5 11" id="KW-0863">Zinc-finger</keyword>
<evidence type="ECO:0000256" key="2">
    <source>
        <dbReference type="ARBA" id="ARBA00007025"/>
    </source>
</evidence>
<comment type="similarity">
    <text evidence="2">Belongs to the SNF2/RAD54 helicase family.</text>
</comment>
<evidence type="ECO:0000256" key="6">
    <source>
        <dbReference type="ARBA" id="ARBA00022801"/>
    </source>
</evidence>
<dbReference type="SUPFAM" id="SSF52540">
    <property type="entry name" value="P-loop containing nucleoside triphosphate hydrolases"/>
    <property type="match status" value="2"/>
</dbReference>